<organism evidence="1 2">
    <name type="scientific">Solirubrobacter ginsenosidimutans</name>
    <dbReference type="NCBI Taxonomy" id="490573"/>
    <lineage>
        <taxon>Bacteria</taxon>
        <taxon>Bacillati</taxon>
        <taxon>Actinomycetota</taxon>
        <taxon>Thermoleophilia</taxon>
        <taxon>Solirubrobacterales</taxon>
        <taxon>Solirubrobacteraceae</taxon>
        <taxon>Solirubrobacter</taxon>
    </lineage>
</organism>
<gene>
    <name evidence="1" type="ORF">OM076_04505</name>
</gene>
<keyword evidence="2" id="KW-1185">Reference proteome</keyword>
<evidence type="ECO:0000313" key="2">
    <source>
        <dbReference type="Proteomes" id="UP001149140"/>
    </source>
</evidence>
<dbReference type="AlphaFoldDB" id="A0A9X3MQV1"/>
<comment type="caution">
    <text evidence="1">The sequence shown here is derived from an EMBL/GenBank/DDBJ whole genome shotgun (WGS) entry which is preliminary data.</text>
</comment>
<accession>A0A9X3MQV1</accession>
<evidence type="ECO:0000313" key="1">
    <source>
        <dbReference type="EMBL" id="MDA0159515.1"/>
    </source>
</evidence>
<protein>
    <submittedName>
        <fullName evidence="1">Uncharacterized protein</fullName>
    </submittedName>
</protein>
<dbReference type="RefSeq" id="WP_270038245.1">
    <property type="nucleotide sequence ID" value="NZ_JAPDOD010000002.1"/>
</dbReference>
<dbReference type="Proteomes" id="UP001149140">
    <property type="component" value="Unassembled WGS sequence"/>
</dbReference>
<dbReference type="EMBL" id="JAPDOD010000002">
    <property type="protein sequence ID" value="MDA0159515.1"/>
    <property type="molecule type" value="Genomic_DNA"/>
</dbReference>
<reference evidence="1" key="1">
    <citation type="submission" date="2022-10" db="EMBL/GenBank/DDBJ databases">
        <title>The WGS of Solirubrobacter ginsenosidimutans DSM 21036.</title>
        <authorList>
            <person name="Jiang Z."/>
        </authorList>
    </citation>
    <scope>NUCLEOTIDE SEQUENCE</scope>
    <source>
        <strain evidence="1">DSM 21036</strain>
    </source>
</reference>
<name>A0A9X3MQV1_9ACTN</name>
<sequence>MYPFTPDVLGAIEDAVAAASRDGRGVVLLLETDSPVGRVGAPGPELLTGGFDEPGARGAFVAGEETYTDPDALIAALQERLGSDGAVLTLTDLDLGLPTINWSDYFLLRALPPLLRAHPLVVVATISSAGLDVGIVAELSETGLLQVLDPGAAPVADDAHEQLRRAFAPLGPEAEAKGYEVARQTLRIAALEGREFTVAALARVLDEDEDALSDLFDDHLVWDDEHPDAPLDELGFFQAPDRSLFRYRFRDAAFWRALHGDDASVRRAARRYVQALEDVYGPQAPEALFRVWTLLRLAGDDNGVPFYWPANGLATVEDRVRLLAAEAAAHEGPDAPRDPAALVAAARRILQNVGAVALDRETVLRYAQLVRDLIARGEEALPAERRGNAWSDAYQLLGVAALGHGWLGDRARCEAARRDLLDPLDRLALAHQTTTVAEALLEVLAAGDADTEAHLGLVVPWVDEALRDPARIEGLLNEADGMLAGVAADERSHTEAHVLHARAGLAFVAGKQDRALSLDRRALLLLRDEAEDTCGLQAAVRARLTEG</sequence>
<proteinExistence type="predicted"/>